<sequence length="274" mass="31262">MCKIGWVTDLHLDYAKSSQREHFIEQLLAQQLDLLLIAGDIAESGNYKTELLWLSERLQIPLYFVLGNHDFYGSLIDDIRQEASSFCQMHSNLFYLTTEANYLSLTVEWALAGHDGWSDGRAGDYEASTIELRDYREIRDLKFLTKQERQKKIHRLAQVSASQVELKLIEAFKQHDNVLLVTHAPPFIEACLYENHIADTDWAPHFVNQTLGESLLRLMGEYKKKSLLVLCGHTHHAATFQPLPNLKVLVGQASYGHPKGQSPLIIEAGKLFIE</sequence>
<organism evidence="4 5">
    <name type="scientific">Candidatus Protochlamydia naegleriophila</name>
    <dbReference type="NCBI Taxonomy" id="389348"/>
    <lineage>
        <taxon>Bacteria</taxon>
        <taxon>Pseudomonadati</taxon>
        <taxon>Chlamydiota</taxon>
        <taxon>Chlamydiia</taxon>
        <taxon>Parachlamydiales</taxon>
        <taxon>Parachlamydiaceae</taxon>
        <taxon>Candidatus Protochlamydia</taxon>
    </lineage>
</organism>
<dbReference type="Gene3D" id="3.60.21.10">
    <property type="match status" value="1"/>
</dbReference>
<evidence type="ECO:0000256" key="2">
    <source>
        <dbReference type="ARBA" id="ARBA00022801"/>
    </source>
</evidence>
<name>A0A0U5JFP7_9BACT</name>
<dbReference type="PANTHER" id="PTHR31302">
    <property type="entry name" value="TRANSMEMBRANE PROTEIN WITH METALLOPHOSPHOESTERASE DOMAIN-RELATED"/>
    <property type="match status" value="1"/>
</dbReference>
<dbReference type="GO" id="GO:0016020">
    <property type="term" value="C:membrane"/>
    <property type="evidence" value="ECO:0007669"/>
    <property type="project" value="GOC"/>
</dbReference>
<dbReference type="InterPro" id="IPR051158">
    <property type="entry name" value="Metallophosphoesterase_sf"/>
</dbReference>
<dbReference type="KEGG" id="pnl:PNK_1108"/>
<evidence type="ECO:0000313" key="5">
    <source>
        <dbReference type="Proteomes" id="UP000069902"/>
    </source>
</evidence>
<dbReference type="InParanoid" id="A0A0U5JFP7"/>
<feature type="domain" description="Calcineurin-like phosphoesterase" evidence="3">
    <location>
        <begin position="3"/>
        <end position="236"/>
    </location>
</feature>
<dbReference type="Proteomes" id="UP000069902">
    <property type="component" value="Chromosome cPNK"/>
</dbReference>
<dbReference type="AlphaFoldDB" id="A0A0U5JFP7"/>
<evidence type="ECO:0000259" key="3">
    <source>
        <dbReference type="Pfam" id="PF00149"/>
    </source>
</evidence>
<evidence type="ECO:0000256" key="1">
    <source>
        <dbReference type="ARBA" id="ARBA00022723"/>
    </source>
</evidence>
<dbReference type="STRING" id="389348.PNK_1108"/>
<dbReference type="GO" id="GO:0046872">
    <property type="term" value="F:metal ion binding"/>
    <property type="evidence" value="ECO:0007669"/>
    <property type="project" value="UniProtKB-KW"/>
</dbReference>
<protein>
    <recommendedName>
        <fullName evidence="3">Calcineurin-like phosphoesterase domain-containing protein</fullName>
    </recommendedName>
</protein>
<dbReference type="InterPro" id="IPR004843">
    <property type="entry name" value="Calcineurin-like_PHP"/>
</dbReference>
<dbReference type="PANTHER" id="PTHR31302:SF31">
    <property type="entry name" value="PHOSPHODIESTERASE YAEI"/>
    <property type="match status" value="1"/>
</dbReference>
<accession>A0A0U5JFP7</accession>
<dbReference type="PATRIC" id="fig|389348.3.peg.1222"/>
<dbReference type="GO" id="GO:0008758">
    <property type="term" value="F:UDP-2,3-diacylglucosamine hydrolase activity"/>
    <property type="evidence" value="ECO:0007669"/>
    <property type="project" value="TreeGrafter"/>
</dbReference>
<gene>
    <name evidence="4" type="ORF">PNK_1108</name>
</gene>
<dbReference type="GO" id="GO:0009245">
    <property type="term" value="P:lipid A biosynthetic process"/>
    <property type="evidence" value="ECO:0007669"/>
    <property type="project" value="TreeGrafter"/>
</dbReference>
<keyword evidence="5" id="KW-1185">Reference proteome</keyword>
<keyword evidence="2" id="KW-0378">Hydrolase</keyword>
<keyword evidence="1" id="KW-0479">Metal-binding</keyword>
<dbReference type="InterPro" id="IPR029052">
    <property type="entry name" value="Metallo-depent_PP-like"/>
</dbReference>
<dbReference type="SUPFAM" id="SSF56300">
    <property type="entry name" value="Metallo-dependent phosphatases"/>
    <property type="match status" value="1"/>
</dbReference>
<proteinExistence type="predicted"/>
<dbReference type="Pfam" id="PF00149">
    <property type="entry name" value="Metallophos"/>
    <property type="match status" value="1"/>
</dbReference>
<evidence type="ECO:0000313" key="4">
    <source>
        <dbReference type="EMBL" id="CUI16725.1"/>
    </source>
</evidence>
<dbReference type="EMBL" id="LN879502">
    <property type="protein sequence ID" value="CUI16725.1"/>
    <property type="molecule type" value="Genomic_DNA"/>
</dbReference>
<reference evidence="5" key="1">
    <citation type="submission" date="2015-09" db="EMBL/GenBank/DDBJ databases">
        <authorList>
            <person name="Bertelli C."/>
        </authorList>
    </citation>
    <scope>NUCLEOTIDE SEQUENCE [LARGE SCALE GENOMIC DNA]</scope>
    <source>
        <strain evidence="5">KNic</strain>
    </source>
</reference>
<dbReference type="RefSeq" id="WP_059060796.1">
    <property type="nucleotide sequence ID" value="NZ_LN879502.1"/>
</dbReference>